<dbReference type="GO" id="GO:0005886">
    <property type="term" value="C:plasma membrane"/>
    <property type="evidence" value="ECO:0007669"/>
    <property type="project" value="UniProtKB-SubCell"/>
</dbReference>
<reference evidence="11 12" key="1">
    <citation type="submission" date="2024-02" db="EMBL/GenBank/DDBJ databases">
        <authorList>
            <person name="Vignale AGUSTIN F."/>
            <person name="Sosa J E."/>
            <person name="Modenutti C."/>
        </authorList>
    </citation>
    <scope>NUCLEOTIDE SEQUENCE [LARGE SCALE GENOMIC DNA]</scope>
</reference>
<dbReference type="PANTHER" id="PTHR27004:SF203">
    <property type="entry name" value="LEUCINE-RICH REPEAT-CONTAINING N-TERMINAL PLANT-TYPE DOMAIN-CONTAINING PROTEIN"/>
    <property type="match status" value="1"/>
</dbReference>
<protein>
    <submittedName>
        <fullName evidence="11">Uncharacterized protein</fullName>
    </submittedName>
</protein>
<dbReference type="PANTHER" id="PTHR27004">
    <property type="entry name" value="RECEPTOR-LIKE PROTEIN 12 ISOFORM X1"/>
    <property type="match status" value="1"/>
</dbReference>
<proteinExistence type="inferred from homology"/>
<accession>A0ABC8SIP8</accession>
<dbReference type="EMBL" id="CAUOFW020002947">
    <property type="protein sequence ID" value="CAK9157068.1"/>
    <property type="molecule type" value="Genomic_DNA"/>
</dbReference>
<gene>
    <name evidence="11" type="ORF">ILEXP_LOCUS25622</name>
</gene>
<dbReference type="InterPro" id="IPR001611">
    <property type="entry name" value="Leu-rich_rpt"/>
</dbReference>
<evidence type="ECO:0000313" key="11">
    <source>
        <dbReference type="EMBL" id="CAK9157068.1"/>
    </source>
</evidence>
<evidence type="ECO:0000256" key="3">
    <source>
        <dbReference type="ARBA" id="ARBA00022475"/>
    </source>
</evidence>
<evidence type="ECO:0000256" key="1">
    <source>
        <dbReference type="ARBA" id="ARBA00004251"/>
    </source>
</evidence>
<evidence type="ECO:0000256" key="9">
    <source>
        <dbReference type="ARBA" id="ARBA00023170"/>
    </source>
</evidence>
<evidence type="ECO:0000256" key="10">
    <source>
        <dbReference type="ARBA" id="ARBA00023180"/>
    </source>
</evidence>
<keyword evidence="9" id="KW-0675">Receptor</keyword>
<evidence type="ECO:0000256" key="8">
    <source>
        <dbReference type="ARBA" id="ARBA00023136"/>
    </source>
</evidence>
<keyword evidence="7" id="KW-1133">Transmembrane helix</keyword>
<organism evidence="11 12">
    <name type="scientific">Ilex paraguariensis</name>
    <name type="common">yerba mate</name>
    <dbReference type="NCBI Taxonomy" id="185542"/>
    <lineage>
        <taxon>Eukaryota</taxon>
        <taxon>Viridiplantae</taxon>
        <taxon>Streptophyta</taxon>
        <taxon>Embryophyta</taxon>
        <taxon>Tracheophyta</taxon>
        <taxon>Spermatophyta</taxon>
        <taxon>Magnoliopsida</taxon>
        <taxon>eudicotyledons</taxon>
        <taxon>Gunneridae</taxon>
        <taxon>Pentapetalae</taxon>
        <taxon>asterids</taxon>
        <taxon>campanulids</taxon>
        <taxon>Aquifoliales</taxon>
        <taxon>Aquifoliaceae</taxon>
        <taxon>Ilex</taxon>
    </lineage>
</organism>
<dbReference type="InterPro" id="IPR032675">
    <property type="entry name" value="LRR_dom_sf"/>
</dbReference>
<evidence type="ECO:0000256" key="4">
    <source>
        <dbReference type="ARBA" id="ARBA00022614"/>
    </source>
</evidence>
<name>A0ABC8SIP8_9AQUA</name>
<keyword evidence="10" id="KW-0325">Glycoprotein</keyword>
<dbReference type="SUPFAM" id="SSF52058">
    <property type="entry name" value="L domain-like"/>
    <property type="match status" value="1"/>
</dbReference>
<keyword evidence="5" id="KW-0812">Transmembrane</keyword>
<comment type="similarity">
    <text evidence="2">Belongs to the RLP family.</text>
</comment>
<keyword evidence="3" id="KW-1003">Cell membrane</keyword>
<dbReference type="Pfam" id="PF00560">
    <property type="entry name" value="LRR_1"/>
    <property type="match status" value="2"/>
</dbReference>
<keyword evidence="8" id="KW-0472">Membrane</keyword>
<sequence length="259" mass="27741">MDSIVSFVLSENPLGGSIPKTLGKLSGLQVLELVGNELSGKIPIELGNATELTTILVSRNKLIGSIPEEVLNLKNLQVFDVSFNQLSGKIPPHKAVIPVSAFMNNPGLCGAPLPPSNFACSSACLQRKGQRLSLPNSQTQSDSVDFKAQRIHWDASPMHTNAELTTTINNTGLGSNSSCNTRYVVKSDPTRWNSTAQSAVMVCNSWPPTSSQAVMQSIGQTFLSPTRMEYCIASWIIGGSLIETAVSKALFTELAFSTI</sequence>
<keyword evidence="4" id="KW-0433">Leucine-rich repeat</keyword>
<dbReference type="AlphaFoldDB" id="A0ABC8SIP8"/>
<evidence type="ECO:0000256" key="7">
    <source>
        <dbReference type="ARBA" id="ARBA00022989"/>
    </source>
</evidence>
<dbReference type="Gene3D" id="3.80.10.10">
    <property type="entry name" value="Ribonuclease Inhibitor"/>
    <property type="match status" value="1"/>
</dbReference>
<comment type="subcellular location">
    <subcellularLocation>
        <location evidence="1">Cell membrane</location>
        <topology evidence="1">Single-pass type I membrane protein</topology>
    </subcellularLocation>
</comment>
<dbReference type="FunFam" id="3.80.10.10:FF:000111">
    <property type="entry name" value="LRR receptor-like serine/threonine-protein kinase ERECTA"/>
    <property type="match status" value="1"/>
</dbReference>
<keyword evidence="6" id="KW-0677">Repeat</keyword>
<evidence type="ECO:0000313" key="12">
    <source>
        <dbReference type="Proteomes" id="UP001642360"/>
    </source>
</evidence>
<evidence type="ECO:0000256" key="2">
    <source>
        <dbReference type="ARBA" id="ARBA00009592"/>
    </source>
</evidence>
<keyword evidence="12" id="KW-1185">Reference proteome</keyword>
<dbReference type="Proteomes" id="UP001642360">
    <property type="component" value="Unassembled WGS sequence"/>
</dbReference>
<comment type="caution">
    <text evidence="11">The sequence shown here is derived from an EMBL/GenBank/DDBJ whole genome shotgun (WGS) entry which is preliminary data.</text>
</comment>
<evidence type="ECO:0000256" key="5">
    <source>
        <dbReference type="ARBA" id="ARBA00022692"/>
    </source>
</evidence>
<evidence type="ECO:0000256" key="6">
    <source>
        <dbReference type="ARBA" id="ARBA00022737"/>
    </source>
</evidence>